<name>A0ABV7G6U3_9PROT</name>
<dbReference type="Proteomes" id="UP001595593">
    <property type="component" value="Unassembled WGS sequence"/>
</dbReference>
<dbReference type="EMBL" id="JBHRTN010000020">
    <property type="protein sequence ID" value="MFC3127175.1"/>
    <property type="molecule type" value="Genomic_DNA"/>
</dbReference>
<protein>
    <recommendedName>
        <fullName evidence="3">Outer membrane protein beta-barrel domain-containing protein</fullName>
    </recommendedName>
</protein>
<evidence type="ECO:0008006" key="3">
    <source>
        <dbReference type="Google" id="ProtNLM"/>
    </source>
</evidence>
<gene>
    <name evidence="1" type="ORF">ACFOD4_19075</name>
</gene>
<organism evidence="1 2">
    <name type="scientific">Teichococcus globiformis</name>
    <dbReference type="NCBI Taxonomy" id="2307229"/>
    <lineage>
        <taxon>Bacteria</taxon>
        <taxon>Pseudomonadati</taxon>
        <taxon>Pseudomonadota</taxon>
        <taxon>Alphaproteobacteria</taxon>
        <taxon>Acetobacterales</taxon>
        <taxon>Roseomonadaceae</taxon>
        <taxon>Roseomonas</taxon>
    </lineage>
</organism>
<accession>A0ABV7G6U3</accession>
<evidence type="ECO:0000313" key="2">
    <source>
        <dbReference type="Proteomes" id="UP001595593"/>
    </source>
</evidence>
<evidence type="ECO:0000313" key="1">
    <source>
        <dbReference type="EMBL" id="MFC3127175.1"/>
    </source>
</evidence>
<comment type="caution">
    <text evidence="1">The sequence shown here is derived from an EMBL/GenBank/DDBJ whole genome shotgun (WGS) entry which is preliminary data.</text>
</comment>
<sequence>MFALTCVFAGDDAAAQSVTASEPGWEFSITPYAWLPSIDGHLRYTLPRGAGDATVARIGVDAPNLLEALNFAAMVAAEARHDRVSILTDFIYLDLGSTRSRVDSVEFLQESRTPISASLDVATKTSLHGTLWTLGGGYTLARGDWGHVDGIAGFRLFSLSARTTATISVEAATSRVTASSTDTGQLKRDATLFDGIIGFRGRIELGRDVFLPYAFDIGSGSSRITWQAMGGIAYQSGWAGVTLGYRHLQYELGRDDLIRDFSFSGPFVALNIQF</sequence>
<dbReference type="RefSeq" id="WP_379599013.1">
    <property type="nucleotide sequence ID" value="NZ_JBHRTN010000020.1"/>
</dbReference>
<keyword evidence="2" id="KW-1185">Reference proteome</keyword>
<proteinExistence type="predicted"/>
<reference evidence="2" key="1">
    <citation type="journal article" date="2019" name="Int. J. Syst. Evol. Microbiol.">
        <title>The Global Catalogue of Microorganisms (GCM) 10K type strain sequencing project: providing services to taxonomists for standard genome sequencing and annotation.</title>
        <authorList>
            <consortium name="The Broad Institute Genomics Platform"/>
            <consortium name="The Broad Institute Genome Sequencing Center for Infectious Disease"/>
            <person name="Wu L."/>
            <person name="Ma J."/>
        </authorList>
    </citation>
    <scope>NUCLEOTIDE SEQUENCE [LARGE SCALE GENOMIC DNA]</scope>
    <source>
        <strain evidence="2">KCTC 52094</strain>
    </source>
</reference>